<dbReference type="Proteomes" id="UP000288983">
    <property type="component" value="Unassembled WGS sequence"/>
</dbReference>
<feature type="transmembrane region" description="Helical" evidence="1">
    <location>
        <begin position="12"/>
        <end position="33"/>
    </location>
</feature>
<accession>A0A443ZSZ4</accession>
<proteinExistence type="predicted"/>
<evidence type="ECO:0000313" key="3">
    <source>
        <dbReference type="Proteomes" id="UP000288983"/>
    </source>
</evidence>
<name>A0A443ZSZ4_9PSED</name>
<protein>
    <recommendedName>
        <fullName evidence="4">DUF2975 domain-containing protein</fullName>
    </recommendedName>
</protein>
<dbReference type="EMBL" id="QJRG01000042">
    <property type="protein sequence ID" value="RWU22804.1"/>
    <property type="molecule type" value="Genomic_DNA"/>
</dbReference>
<evidence type="ECO:0000313" key="2">
    <source>
        <dbReference type="EMBL" id="RWU22804.1"/>
    </source>
</evidence>
<dbReference type="AlphaFoldDB" id="A0A443ZSZ4"/>
<keyword evidence="1" id="KW-0812">Transmembrane</keyword>
<sequence>MKEHTNPLVSCLIFPVAPIAVIYLIAGLCKDIWQASYYTPGEDGGEFEPAMAIFGIPLLLVVSALLLAGLTLLTRRIEARYAPGVWWRTLSGTLRIAVAAGALILFLAAAAFFMGDPAAASSHWQVVVAWLAWGVCAGAFALQQYRRVRR</sequence>
<comment type="caution">
    <text evidence="2">The sequence shown here is derived from an EMBL/GenBank/DDBJ whole genome shotgun (WGS) entry which is preliminary data.</text>
</comment>
<reference evidence="2 3" key="1">
    <citation type="submission" date="2018-06" db="EMBL/GenBank/DDBJ databases">
        <title>Bacteria isolated from soil of Wuhan.</title>
        <authorList>
            <person name="Wei X."/>
            <person name="Chunhua H."/>
        </authorList>
    </citation>
    <scope>NUCLEOTIDE SEQUENCE [LARGE SCALE GENOMIC DNA]</scope>
    <source>
        <strain evidence="3">xwS2</strain>
    </source>
</reference>
<dbReference type="OrthoDB" id="6898550at2"/>
<dbReference type="RefSeq" id="WP_128323474.1">
    <property type="nucleotide sequence ID" value="NZ_QJRG01000042.1"/>
</dbReference>
<feature type="transmembrane region" description="Helical" evidence="1">
    <location>
        <begin position="53"/>
        <end position="73"/>
    </location>
</feature>
<keyword evidence="1" id="KW-0472">Membrane</keyword>
<keyword evidence="1" id="KW-1133">Transmembrane helix</keyword>
<gene>
    <name evidence="2" type="ORF">DM813_11390</name>
</gene>
<organism evidence="2 3">
    <name type="scientific">Pseudomonas alkylphenolica</name>
    <dbReference type="NCBI Taxonomy" id="237609"/>
    <lineage>
        <taxon>Bacteria</taxon>
        <taxon>Pseudomonadati</taxon>
        <taxon>Pseudomonadota</taxon>
        <taxon>Gammaproteobacteria</taxon>
        <taxon>Pseudomonadales</taxon>
        <taxon>Pseudomonadaceae</taxon>
        <taxon>Pseudomonas</taxon>
    </lineage>
</organism>
<evidence type="ECO:0000256" key="1">
    <source>
        <dbReference type="SAM" id="Phobius"/>
    </source>
</evidence>
<evidence type="ECO:0008006" key="4">
    <source>
        <dbReference type="Google" id="ProtNLM"/>
    </source>
</evidence>
<feature type="transmembrane region" description="Helical" evidence="1">
    <location>
        <begin position="121"/>
        <end position="142"/>
    </location>
</feature>
<feature type="transmembrane region" description="Helical" evidence="1">
    <location>
        <begin position="94"/>
        <end position="115"/>
    </location>
</feature>